<feature type="transmembrane region" description="Helical" evidence="7">
    <location>
        <begin position="33"/>
        <end position="57"/>
    </location>
</feature>
<feature type="transmembrane region" description="Helical" evidence="7">
    <location>
        <begin position="330"/>
        <end position="353"/>
    </location>
</feature>
<keyword evidence="5 7" id="KW-1133">Transmembrane helix</keyword>
<proteinExistence type="predicted"/>
<keyword evidence="3" id="KW-1003">Cell membrane</keyword>
<accession>A0A6J5JXS7</accession>
<evidence type="ECO:0000313" key="9">
    <source>
        <dbReference type="Proteomes" id="UP000509549"/>
    </source>
</evidence>
<evidence type="ECO:0000256" key="4">
    <source>
        <dbReference type="ARBA" id="ARBA00022692"/>
    </source>
</evidence>
<gene>
    <name evidence="8" type="primary">gadC</name>
    <name evidence="8" type="ORF">ESZ_00105</name>
</gene>
<dbReference type="InterPro" id="IPR002293">
    <property type="entry name" value="AA/rel_permease1"/>
</dbReference>
<evidence type="ECO:0000256" key="7">
    <source>
        <dbReference type="SAM" id="Phobius"/>
    </source>
</evidence>
<feature type="transmembrane region" description="Helical" evidence="7">
    <location>
        <begin position="232"/>
        <end position="253"/>
    </location>
</feature>
<feature type="transmembrane region" description="Helical" evidence="7">
    <location>
        <begin position="149"/>
        <end position="178"/>
    </location>
</feature>
<feature type="transmembrane region" description="Helical" evidence="7">
    <location>
        <begin position="359"/>
        <end position="380"/>
    </location>
</feature>
<sequence length="459" mass="51859">MFNSNKKITLLRLVLLTVSGILSLKSLPLFAEVGFSIISFLLFATICFFIPIAMAISELSSTWPVSGGCYTWVKKSCGKSLAFIVIWSYWIQSIIWFPTMLIFIIAMLVHVFLPFFPDFKISIFFSVFGIIVIFWILTFLNFLGVRVSVGFSIFGVIFGTILPIILIILFGFFCLYFGYFNNIDFSFKSIIPDFNLNNLVFLSGILLGISGIELIAFYVSDVENPAVNLSKSIMISSFLILIFYALASLSVAIIMPKSEICFASGVILAFKFFFDKVGLPFLTPFLALLLFLGSIACVNTWIIGPARGLLVAASDGFLPNFMTKVNSKGVPVNLLLVQACVVSFLSVLFFLYINTINGLVWVFICLSFQFAAFLYVMIFISVLRLRKIEPNIHRPFKMPFVKFFSCVGICMCVFTFILSYVQPSDVNVTQKSFYFFLLFFSFIILMLPSFIFLFFKNKN</sequence>
<dbReference type="GO" id="GO:0005886">
    <property type="term" value="C:plasma membrane"/>
    <property type="evidence" value="ECO:0007669"/>
    <property type="project" value="UniProtKB-SubCell"/>
</dbReference>
<comment type="subcellular location">
    <subcellularLocation>
        <location evidence="1">Cell membrane</location>
        <topology evidence="1">Multi-pass membrane protein</topology>
    </subcellularLocation>
</comment>
<dbReference type="EMBL" id="LR794158">
    <property type="protein sequence ID" value="CAB3976322.1"/>
    <property type="molecule type" value="Genomic_DNA"/>
</dbReference>
<dbReference type="RefSeq" id="WP_176604853.1">
    <property type="nucleotide sequence ID" value="NZ_LR794158.1"/>
</dbReference>
<evidence type="ECO:0000256" key="5">
    <source>
        <dbReference type="ARBA" id="ARBA00022989"/>
    </source>
</evidence>
<evidence type="ECO:0000256" key="1">
    <source>
        <dbReference type="ARBA" id="ARBA00004651"/>
    </source>
</evidence>
<reference evidence="8 9" key="1">
    <citation type="submission" date="2020-04" db="EMBL/GenBank/DDBJ databases">
        <authorList>
            <person name="Graf S J."/>
        </authorList>
    </citation>
    <scope>NUCLEOTIDE SEQUENCE [LARGE SCALE GENOMIC DNA]</scope>
    <source>
        <strain evidence="8">1</strain>
    </source>
</reference>
<organism evidence="8 9">
    <name type="scientific">Candidatus Azoamicus ciliaticola</name>
    <dbReference type="NCBI Taxonomy" id="2652803"/>
    <lineage>
        <taxon>Bacteria</taxon>
        <taxon>Pseudomonadati</taxon>
        <taxon>Pseudomonadota</taxon>
        <taxon>Gammaproteobacteria</taxon>
        <taxon>Candidatus Azoamicaceae</taxon>
        <taxon>Candidatus Azoamicus</taxon>
    </lineage>
</organism>
<feature type="transmembrane region" description="Helical" evidence="7">
    <location>
        <begin position="199"/>
        <end position="220"/>
    </location>
</feature>
<dbReference type="Pfam" id="PF13520">
    <property type="entry name" value="AA_permease_2"/>
    <property type="match status" value="1"/>
</dbReference>
<dbReference type="Gene3D" id="1.20.1740.10">
    <property type="entry name" value="Amino acid/polyamine transporter I"/>
    <property type="match status" value="1"/>
</dbReference>
<evidence type="ECO:0000256" key="6">
    <source>
        <dbReference type="ARBA" id="ARBA00023136"/>
    </source>
</evidence>
<dbReference type="KEGG" id="acil:ESZ_00105"/>
<keyword evidence="9" id="KW-1185">Reference proteome</keyword>
<evidence type="ECO:0000256" key="3">
    <source>
        <dbReference type="ARBA" id="ARBA00022475"/>
    </source>
</evidence>
<evidence type="ECO:0000256" key="2">
    <source>
        <dbReference type="ARBA" id="ARBA00022448"/>
    </source>
</evidence>
<feature type="transmembrane region" description="Helical" evidence="7">
    <location>
        <begin position="285"/>
        <end position="310"/>
    </location>
</feature>
<dbReference type="PANTHER" id="PTHR42770:SF15">
    <property type="entry name" value="GLUTAMATE_GAMMA-AMINOBUTYRATE ANTIPORTER-RELATED"/>
    <property type="match status" value="1"/>
</dbReference>
<dbReference type="AlphaFoldDB" id="A0A6J5JXS7"/>
<dbReference type="Proteomes" id="UP000509549">
    <property type="component" value="Chromosome"/>
</dbReference>
<feature type="transmembrane region" description="Helical" evidence="7">
    <location>
        <begin position="400"/>
        <end position="421"/>
    </location>
</feature>
<evidence type="ECO:0000313" key="8">
    <source>
        <dbReference type="EMBL" id="CAB3976322.1"/>
    </source>
</evidence>
<dbReference type="PANTHER" id="PTHR42770">
    <property type="entry name" value="AMINO ACID TRANSPORTER-RELATED"/>
    <property type="match status" value="1"/>
</dbReference>
<dbReference type="PIRSF" id="PIRSF006060">
    <property type="entry name" value="AA_transporter"/>
    <property type="match status" value="1"/>
</dbReference>
<feature type="transmembrane region" description="Helical" evidence="7">
    <location>
        <begin position="433"/>
        <end position="455"/>
    </location>
</feature>
<feature type="transmembrane region" description="Helical" evidence="7">
    <location>
        <begin position="95"/>
        <end position="116"/>
    </location>
</feature>
<dbReference type="InterPro" id="IPR050367">
    <property type="entry name" value="APC_superfamily"/>
</dbReference>
<name>A0A6J5JXS7_9GAMM</name>
<keyword evidence="6 7" id="KW-0472">Membrane</keyword>
<protein>
    <submittedName>
        <fullName evidence="8">Glutamate/gamma-aminobutyrate antiporter</fullName>
    </submittedName>
</protein>
<feature type="transmembrane region" description="Helical" evidence="7">
    <location>
        <begin position="123"/>
        <end position="143"/>
    </location>
</feature>
<dbReference type="GO" id="GO:0022857">
    <property type="term" value="F:transmembrane transporter activity"/>
    <property type="evidence" value="ECO:0007669"/>
    <property type="project" value="InterPro"/>
</dbReference>
<keyword evidence="4 7" id="KW-0812">Transmembrane</keyword>
<keyword evidence="2" id="KW-0813">Transport</keyword>